<keyword evidence="5" id="KW-0449">Lipoprotein</keyword>
<evidence type="ECO:0000256" key="8">
    <source>
        <dbReference type="SAM" id="SignalP"/>
    </source>
</evidence>
<evidence type="ECO:0000256" key="6">
    <source>
        <dbReference type="RuleBase" id="RU003744"/>
    </source>
</evidence>
<name>A0ABU6KFT7_9BACI</name>
<feature type="region of interest" description="Disordered" evidence="7">
    <location>
        <begin position="274"/>
        <end position="294"/>
    </location>
</feature>
<feature type="signal peptide" evidence="8">
    <location>
        <begin position="1"/>
        <end position="23"/>
    </location>
</feature>
<comment type="similarity">
    <text evidence="2 6">Belongs to the bacterial solute-binding protein 3 family.</text>
</comment>
<evidence type="ECO:0000256" key="1">
    <source>
        <dbReference type="ARBA" id="ARBA00004196"/>
    </source>
</evidence>
<dbReference type="PROSITE" id="PS01039">
    <property type="entry name" value="SBP_BACTERIAL_3"/>
    <property type="match status" value="1"/>
</dbReference>
<organism evidence="10 11">
    <name type="scientific">Virgibacillus tibetensis</name>
    <dbReference type="NCBI Taxonomy" id="3042313"/>
    <lineage>
        <taxon>Bacteria</taxon>
        <taxon>Bacillati</taxon>
        <taxon>Bacillota</taxon>
        <taxon>Bacilli</taxon>
        <taxon>Bacillales</taxon>
        <taxon>Bacillaceae</taxon>
        <taxon>Virgibacillus</taxon>
    </lineage>
</organism>
<evidence type="ECO:0000259" key="9">
    <source>
        <dbReference type="SMART" id="SM00062"/>
    </source>
</evidence>
<dbReference type="Gene3D" id="3.40.190.10">
    <property type="entry name" value="Periplasmic binding protein-like II"/>
    <property type="match status" value="2"/>
</dbReference>
<evidence type="ECO:0000313" key="10">
    <source>
        <dbReference type="EMBL" id="MEC5424169.1"/>
    </source>
</evidence>
<proteinExistence type="inferred from homology"/>
<dbReference type="PANTHER" id="PTHR35936:SF34">
    <property type="entry name" value="ABC TRANSPORTER EXTRACELLULAR-BINDING PROTEIN YCKB-RELATED"/>
    <property type="match status" value="1"/>
</dbReference>
<dbReference type="PROSITE" id="PS51257">
    <property type="entry name" value="PROKAR_LIPOPROTEIN"/>
    <property type="match status" value="1"/>
</dbReference>
<feature type="domain" description="Solute-binding protein family 3/N-terminal" evidence="9">
    <location>
        <begin position="50"/>
        <end position="277"/>
    </location>
</feature>
<comment type="caution">
    <text evidence="10">The sequence shown here is derived from an EMBL/GenBank/DDBJ whole genome shotgun (WGS) entry which is preliminary data.</text>
</comment>
<keyword evidence="4" id="KW-0564">Palmitate</keyword>
<evidence type="ECO:0000256" key="4">
    <source>
        <dbReference type="ARBA" id="ARBA00023139"/>
    </source>
</evidence>
<reference evidence="10 11" key="1">
    <citation type="journal article" date="2024" name="Int. J. Syst. Evol. Microbiol.">
        <title>Virgibacillus tibetensis sp. nov., isolated from salt lake on the Tibetan Plateau of China.</title>
        <authorList>
            <person name="Phurbu D."/>
            <person name="Liu Z.-X."/>
            <person name="Wang R."/>
            <person name="Zheng Y.-Y."/>
            <person name="Liu H.-C."/>
            <person name="Zhou Y.-G."/>
            <person name="Yu Y.-J."/>
            <person name="Li A.-H."/>
        </authorList>
    </citation>
    <scope>NUCLEOTIDE SEQUENCE [LARGE SCALE GENOMIC DNA]</scope>
    <source>
        <strain evidence="10 11">C22-A2</strain>
    </source>
</reference>
<dbReference type="SUPFAM" id="SSF53850">
    <property type="entry name" value="Periplasmic binding protein-like II"/>
    <property type="match status" value="1"/>
</dbReference>
<feature type="compositionally biased region" description="Acidic residues" evidence="7">
    <location>
        <begin position="285"/>
        <end position="294"/>
    </location>
</feature>
<dbReference type="PANTHER" id="PTHR35936">
    <property type="entry name" value="MEMBRANE-BOUND LYTIC MUREIN TRANSGLYCOSYLASE F"/>
    <property type="match status" value="1"/>
</dbReference>
<dbReference type="InterPro" id="IPR018313">
    <property type="entry name" value="SBP_3_CS"/>
</dbReference>
<evidence type="ECO:0000256" key="7">
    <source>
        <dbReference type="SAM" id="MobiDB-lite"/>
    </source>
</evidence>
<evidence type="ECO:0000313" key="11">
    <source>
        <dbReference type="Proteomes" id="UP001335737"/>
    </source>
</evidence>
<keyword evidence="3 8" id="KW-0732">Signal</keyword>
<dbReference type="Proteomes" id="UP001335737">
    <property type="component" value="Unassembled WGS sequence"/>
</dbReference>
<keyword evidence="11" id="KW-1185">Reference proteome</keyword>
<dbReference type="Pfam" id="PF00497">
    <property type="entry name" value="SBP_bac_3"/>
    <property type="match status" value="1"/>
</dbReference>
<gene>
    <name evidence="10" type="ORF">QGM71_11760</name>
</gene>
<feature type="chain" id="PRO_5045254552" evidence="8">
    <location>
        <begin position="24"/>
        <end position="294"/>
    </location>
</feature>
<sequence>MKKIYFVYILLVLIVLLSACGNADEDTNTNNEPGENSEDTKWAEIEDAGEIVVGTSGTLIAASYYDGEEESEDQLTGYDVEVMREVAKRLDLDISFEIMGIDSMLPAIKSGRIDVAANDIETTDKRKEEFNFSEPYKYSYSTMVVREADNSGIESLEDLDGKKAGGGATTIYSQIAEHYGAEVVTYGNAPNEAYLRDVHNGRTDVVVNDYYLSKFGVGGFPDFDIHLHPHLKFHATEQSAVVAKGADTLTEKFNDTLTDMREDGTLSELAKQFYQEDASQKPEGEIEEIEDLDL</sequence>
<evidence type="ECO:0000256" key="3">
    <source>
        <dbReference type="ARBA" id="ARBA00022729"/>
    </source>
</evidence>
<dbReference type="RefSeq" id="WP_327607738.1">
    <property type="nucleotide sequence ID" value="NZ_JARZFX010000005.1"/>
</dbReference>
<evidence type="ECO:0000256" key="5">
    <source>
        <dbReference type="ARBA" id="ARBA00023288"/>
    </source>
</evidence>
<dbReference type="EMBL" id="JARZFX010000005">
    <property type="protein sequence ID" value="MEC5424169.1"/>
    <property type="molecule type" value="Genomic_DNA"/>
</dbReference>
<dbReference type="InterPro" id="IPR001638">
    <property type="entry name" value="Solute-binding_3/MltF_N"/>
</dbReference>
<comment type="subcellular location">
    <subcellularLocation>
        <location evidence="1">Cell envelope</location>
    </subcellularLocation>
</comment>
<evidence type="ECO:0000256" key="2">
    <source>
        <dbReference type="ARBA" id="ARBA00010333"/>
    </source>
</evidence>
<protein>
    <submittedName>
        <fullName evidence="10">Transporter substrate-binding domain-containing protein</fullName>
    </submittedName>
</protein>
<dbReference type="SMART" id="SM00062">
    <property type="entry name" value="PBPb"/>
    <property type="match status" value="1"/>
</dbReference>
<accession>A0ABU6KFT7</accession>